<dbReference type="Proteomes" id="UP000263094">
    <property type="component" value="Unassembled WGS sequence"/>
</dbReference>
<protein>
    <submittedName>
        <fullName evidence="2">DUF899 domain-containing protein</fullName>
    </submittedName>
</protein>
<evidence type="ECO:0000313" key="3">
    <source>
        <dbReference type="Proteomes" id="UP000263094"/>
    </source>
</evidence>
<proteinExistence type="predicted"/>
<name>A0A372LY34_9ACTN</name>
<keyword evidence="3" id="KW-1185">Reference proteome</keyword>
<organism evidence="2 3">
    <name type="scientific">Streptomyces triticagri</name>
    <dbReference type="NCBI Taxonomy" id="2293568"/>
    <lineage>
        <taxon>Bacteria</taxon>
        <taxon>Bacillati</taxon>
        <taxon>Actinomycetota</taxon>
        <taxon>Actinomycetes</taxon>
        <taxon>Kitasatosporales</taxon>
        <taxon>Streptomycetaceae</taxon>
        <taxon>Streptomyces</taxon>
    </lineage>
</organism>
<feature type="region of interest" description="Disordered" evidence="1">
    <location>
        <begin position="246"/>
        <end position="274"/>
    </location>
</feature>
<dbReference type="InterPro" id="IPR010296">
    <property type="entry name" value="DUF899_thioredox"/>
</dbReference>
<dbReference type="EMBL" id="QUAK01000197">
    <property type="protein sequence ID" value="RFU83459.1"/>
    <property type="molecule type" value="Genomic_DNA"/>
</dbReference>
<comment type="caution">
    <text evidence="2">The sequence shown here is derived from an EMBL/GenBank/DDBJ whole genome shotgun (WGS) entry which is preliminary data.</text>
</comment>
<evidence type="ECO:0000256" key="1">
    <source>
        <dbReference type="SAM" id="MobiDB-lite"/>
    </source>
</evidence>
<gene>
    <name evidence="2" type="ORF">DY218_27600</name>
</gene>
<dbReference type="Pfam" id="PF05988">
    <property type="entry name" value="DUF899"/>
    <property type="match status" value="1"/>
</dbReference>
<reference evidence="2 3" key="1">
    <citation type="submission" date="2018-08" db="EMBL/GenBank/DDBJ databases">
        <title>Isolation, diversity and antifungal activity of Actinobacteria from wheat.</title>
        <authorList>
            <person name="Han C."/>
        </authorList>
    </citation>
    <scope>NUCLEOTIDE SEQUENCE [LARGE SCALE GENOMIC DNA]</scope>
    <source>
        <strain evidence="2 3">NEAU-YY421</strain>
    </source>
</reference>
<accession>A0A372LY34</accession>
<evidence type="ECO:0000313" key="2">
    <source>
        <dbReference type="EMBL" id="RFU83459.1"/>
    </source>
</evidence>
<dbReference type="RefSeq" id="WP_128558848.1">
    <property type="nucleotide sequence ID" value="NZ_QUAK01000197.1"/>
</dbReference>
<dbReference type="OrthoDB" id="4721017at2"/>
<sequence>MTTTPDDAPEARTGRPPVVDLATWQAARDELLVREKAHTREGDAIAAARRRLPMVEFDGTVEVVGADGPVPFLDLFQGRDELVLYKHMWYDGAPHQGQCEGCTTTVWHMKDAVYLNARGVSYAVVTTGAWPEVASYVDFMGYTQPWYSVRGLDEPVGGAMGYVSCFLRDGDRVFLTYSTTGRGTEPVNGSLALLDRTPYGRGEAWEDKPEGWPVIGDIGSVGEGEPELRGDPCWYWRTDASGVATWGRTSRPVPQWTRPGAGPVESLGRSGPHS</sequence>
<dbReference type="AlphaFoldDB" id="A0A372LY34"/>